<dbReference type="PANTHER" id="PTHR43135:SF3">
    <property type="entry name" value="ALPHA-D-RIBOSE 1-METHYLPHOSPHONATE 5-TRIPHOSPHATE DIPHOSPHATASE"/>
    <property type="match status" value="1"/>
</dbReference>
<dbReference type="SUPFAM" id="SSF51556">
    <property type="entry name" value="Metallo-dependent hydrolases"/>
    <property type="match status" value="1"/>
</dbReference>
<dbReference type="InterPro" id="IPR051781">
    <property type="entry name" value="Metallo-dep_Hydrolase"/>
</dbReference>
<dbReference type="RefSeq" id="WP_008190550.1">
    <property type="nucleotide sequence ID" value="NZ_CM011002.1"/>
</dbReference>
<proteinExistence type="predicted"/>
<protein>
    <submittedName>
        <fullName evidence="3">Imidazolonepropionase</fullName>
    </submittedName>
</protein>
<keyword evidence="1" id="KW-0732">Signal</keyword>
<feature type="chain" id="PRO_5023122548" evidence="1">
    <location>
        <begin position="23"/>
        <end position="447"/>
    </location>
</feature>
<reference evidence="3 4" key="2">
    <citation type="submission" date="2013-04" db="EMBL/GenBank/DDBJ databases">
        <authorList>
            <person name="Fiebig A."/>
            <person name="Pradella S."/>
            <person name="Wagner-Doebler I."/>
        </authorList>
    </citation>
    <scope>NUCLEOTIDE SEQUENCE [LARGE SCALE GENOMIC DNA]</scope>
    <source>
        <strain evidence="4">DSM 17067 / NCIMB 14079 / DFL-11</strain>
    </source>
</reference>
<evidence type="ECO:0000259" key="2">
    <source>
        <dbReference type="Pfam" id="PF01979"/>
    </source>
</evidence>
<dbReference type="AlphaFoldDB" id="A0A5E8GVC9"/>
<dbReference type="InterPro" id="IPR032466">
    <property type="entry name" value="Metal_Hydrolase"/>
</dbReference>
<dbReference type="Pfam" id="PF01979">
    <property type="entry name" value="Amidohydro_1"/>
    <property type="match status" value="1"/>
</dbReference>
<dbReference type="SUPFAM" id="SSF51338">
    <property type="entry name" value="Composite domain of metallo-dependent hydrolases"/>
    <property type="match status" value="2"/>
</dbReference>
<dbReference type="Gene3D" id="2.30.40.10">
    <property type="entry name" value="Urease, subunit C, domain 1"/>
    <property type="match status" value="1"/>
</dbReference>
<organism evidence="3 4">
    <name type="scientific">Roseibium alexandrii (strain DSM 17067 / NCIMB 14079 / DFL-11)</name>
    <name type="common">Labrenzia alexandrii</name>
    <dbReference type="NCBI Taxonomy" id="244592"/>
    <lineage>
        <taxon>Bacteria</taxon>
        <taxon>Pseudomonadati</taxon>
        <taxon>Pseudomonadota</taxon>
        <taxon>Alphaproteobacteria</taxon>
        <taxon>Hyphomicrobiales</taxon>
        <taxon>Stappiaceae</taxon>
        <taxon>Roseibium</taxon>
    </lineage>
</organism>
<dbReference type="CDD" id="cd01299">
    <property type="entry name" value="Met_dep_hydrolase_A"/>
    <property type="match status" value="1"/>
</dbReference>
<feature type="domain" description="Amidohydrolase-related" evidence="2">
    <location>
        <begin position="81"/>
        <end position="441"/>
    </location>
</feature>
<comment type="caution">
    <text evidence="3">The sequence shown here is derived from an EMBL/GenBank/DDBJ whole genome shotgun (WGS) entry which is preliminary data.</text>
</comment>
<dbReference type="GO" id="GO:0016810">
    <property type="term" value="F:hydrolase activity, acting on carbon-nitrogen (but not peptide) bonds"/>
    <property type="evidence" value="ECO:0007669"/>
    <property type="project" value="InterPro"/>
</dbReference>
<feature type="signal peptide" evidence="1">
    <location>
        <begin position="1"/>
        <end position="22"/>
    </location>
</feature>
<reference evidence="3 4" key="1">
    <citation type="submission" date="2008-01" db="EMBL/GenBank/DDBJ databases">
        <authorList>
            <person name="Wagner-Dobler I."/>
            <person name="Ferriera S."/>
            <person name="Johnson J."/>
            <person name="Kravitz S."/>
            <person name="Beeson K."/>
            <person name="Sutton G."/>
            <person name="Rogers Y.-H."/>
            <person name="Friedman R."/>
            <person name="Frazier M."/>
            <person name="Venter J.C."/>
        </authorList>
    </citation>
    <scope>NUCLEOTIDE SEQUENCE [LARGE SCALE GENOMIC DNA]</scope>
    <source>
        <strain evidence="4">DSM 17067 / NCIMB 14079 / DFL-11</strain>
    </source>
</reference>
<gene>
    <name evidence="3" type="ORF">SADFL11_1193</name>
</gene>
<dbReference type="InterPro" id="IPR006680">
    <property type="entry name" value="Amidohydro-rel"/>
</dbReference>
<sequence length="447" mass="47912">MKKMLSTVIGGALVCAASAATAQNTTPDSPILFTNVDVFDGVNEALMEDVNVVVTGNKISAISSEELVVAGGRVIDGTDHTLMPGIIDSHTHLMFSGVTFPEILFQRQSYTTIQSTLMARDTLMNGVTTVRDMAGDVFGLKRAIDDGSIPGPRVYPSGAMISQTSGHGDFRLPAQDNPMFGGARPVSDQKGHGAQVDGVPQILAATREQLRLGASQVKLAIGGSVSGINDPLDTTQFLLEEIQAAVAAAENWGTYVTVHGYTTRAVNQAIDGGVKSIEHGQLLDRPTLERMAAEGVWLSIQPFTICSEAGLTEAQNAKQAIVCQGTGQVYEWIKELPDLKVVHGTDIFISPGPGIGVSEEVEQMERLLDWFTPYEILKMSTGNATELLQLSGPRNPYPGVLGRVEEDALADLLLVEGNPLEDIKKVTNRDNIKIIMKDGKIYKNTLP</sequence>
<dbReference type="InterPro" id="IPR011059">
    <property type="entry name" value="Metal-dep_hydrolase_composite"/>
</dbReference>
<dbReference type="Proteomes" id="UP000004703">
    <property type="component" value="Chromosome"/>
</dbReference>
<dbReference type="Gene3D" id="3.20.20.140">
    <property type="entry name" value="Metal-dependent hydrolases"/>
    <property type="match status" value="1"/>
</dbReference>
<accession>A0A5E8GVC9</accession>
<dbReference type="PANTHER" id="PTHR43135">
    <property type="entry name" value="ALPHA-D-RIBOSE 1-METHYLPHOSPHONATE 5-TRIPHOSPHATE DIPHOSPHATASE"/>
    <property type="match status" value="1"/>
</dbReference>
<name>A0A5E8GVC9_ROSAD</name>
<evidence type="ECO:0000256" key="1">
    <source>
        <dbReference type="SAM" id="SignalP"/>
    </source>
</evidence>
<evidence type="ECO:0000313" key="4">
    <source>
        <dbReference type="Proteomes" id="UP000004703"/>
    </source>
</evidence>
<dbReference type="EMBL" id="ACCU02000003">
    <property type="protein sequence ID" value="EEE43907.1"/>
    <property type="molecule type" value="Genomic_DNA"/>
</dbReference>
<evidence type="ECO:0000313" key="3">
    <source>
        <dbReference type="EMBL" id="EEE43907.1"/>
    </source>
</evidence>
<dbReference type="InterPro" id="IPR057744">
    <property type="entry name" value="OTAase-like"/>
</dbReference>